<comment type="caution">
    <text evidence="1">The sequence shown here is derived from an EMBL/GenBank/DDBJ whole genome shotgun (WGS) entry which is preliminary data.</text>
</comment>
<proteinExistence type="predicted"/>
<protein>
    <submittedName>
        <fullName evidence="1">HET-domain-containing protein</fullName>
    </submittedName>
</protein>
<keyword evidence="2" id="KW-1185">Reference proteome</keyword>
<sequence>MQCCYERWTSVPHRTSSQIAGPDGELIVASPANAMFQKFKLLKERPLIDVDRWAIETYATPSPDQQVEILLFPDEQSFRLSYPSPLGTRLAFIAEDQSQILAGRPDTARYVLSEDTVIPRIEGWLQTCDQNHATCLRWNKARQPASLDTPYVALSYVWGQTPMLKLQKDNLQDMLREGSLDRIRNLLPKTVTDTIDLLKEMGEKYLWVDRLCLIQDDADDVTLGISMMDSIYRGSYFTVVAASGHDANAGLPAMSRGHSLAGQEQHVARLGPNLNMTALHSIDWHLQRSTYSQRGWTLQELVLPSRTLVFINGQVYFRCQAANWGEETCADQWHNWLDDDDNSICRMPDTSFGFLHSSWAYQKLCEDFSRRQLRNDADALRAFAGVARPTAVGMDTPTVEGLPAYYLDHFVLFMSSDGQMRRREGFASFSWAGWEGVKLWPRENFEWPFEWNGAIIENRFNNHNILMHLKHNRLISWYALQPDCRCIGLTHRSSNKPSPLMEFARNNPHVVTISDSALVTPSQLGNSGWIMDFDSFTDAPNWDDSDRYSSPMHRLAQLQVPYSKRAIDHANIWTELDKPFEHSKGLYGGSVRRDNWLRHRRRIEDQKSRVFFEKETRWRTWDKYQELDNLRPLRVKHRQTSKSSHQDQRLKRQIEHQGTQGDPQSASTQIPNFPPYTVLQFTTISLHLKLGPHPEQPKSPNIMSDRIPGAPLLSTSDEVVGSLHSDNIDLLPKSYCAIELLIVARGHKPTAGSALLDMYHERDEQPMKLFWVMYVVWQDGIAERRGIGQILELALENAVGEKPTTKSVLLG</sequence>
<evidence type="ECO:0000313" key="1">
    <source>
        <dbReference type="EMBL" id="KAF2629382.1"/>
    </source>
</evidence>
<gene>
    <name evidence="1" type="ORF">BU25DRAFT_447350</name>
</gene>
<evidence type="ECO:0000313" key="2">
    <source>
        <dbReference type="Proteomes" id="UP000799754"/>
    </source>
</evidence>
<dbReference type="Proteomes" id="UP000799754">
    <property type="component" value="Unassembled WGS sequence"/>
</dbReference>
<reference evidence="1" key="1">
    <citation type="journal article" date="2020" name="Stud. Mycol.">
        <title>101 Dothideomycetes genomes: a test case for predicting lifestyles and emergence of pathogens.</title>
        <authorList>
            <person name="Haridas S."/>
            <person name="Albert R."/>
            <person name="Binder M."/>
            <person name="Bloem J."/>
            <person name="Labutti K."/>
            <person name="Salamov A."/>
            <person name="Andreopoulos B."/>
            <person name="Baker S."/>
            <person name="Barry K."/>
            <person name="Bills G."/>
            <person name="Bluhm B."/>
            <person name="Cannon C."/>
            <person name="Castanera R."/>
            <person name="Culley D."/>
            <person name="Daum C."/>
            <person name="Ezra D."/>
            <person name="Gonzalez J."/>
            <person name="Henrissat B."/>
            <person name="Kuo A."/>
            <person name="Liang C."/>
            <person name="Lipzen A."/>
            <person name="Lutzoni F."/>
            <person name="Magnuson J."/>
            <person name="Mondo S."/>
            <person name="Nolan M."/>
            <person name="Ohm R."/>
            <person name="Pangilinan J."/>
            <person name="Park H.-J."/>
            <person name="Ramirez L."/>
            <person name="Alfaro M."/>
            <person name="Sun H."/>
            <person name="Tritt A."/>
            <person name="Yoshinaga Y."/>
            <person name="Zwiers L.-H."/>
            <person name="Turgeon B."/>
            <person name="Goodwin S."/>
            <person name="Spatafora J."/>
            <person name="Crous P."/>
            <person name="Grigoriev I."/>
        </authorList>
    </citation>
    <scope>NUCLEOTIDE SEQUENCE</scope>
    <source>
        <strain evidence="1">CBS 525.71</strain>
    </source>
</reference>
<dbReference type="EMBL" id="MU006710">
    <property type="protein sequence ID" value="KAF2629382.1"/>
    <property type="molecule type" value="Genomic_DNA"/>
</dbReference>
<organism evidence="1 2">
    <name type="scientific">Macroventuria anomochaeta</name>
    <dbReference type="NCBI Taxonomy" id="301207"/>
    <lineage>
        <taxon>Eukaryota</taxon>
        <taxon>Fungi</taxon>
        <taxon>Dikarya</taxon>
        <taxon>Ascomycota</taxon>
        <taxon>Pezizomycotina</taxon>
        <taxon>Dothideomycetes</taxon>
        <taxon>Pleosporomycetidae</taxon>
        <taxon>Pleosporales</taxon>
        <taxon>Pleosporineae</taxon>
        <taxon>Didymellaceae</taxon>
        <taxon>Macroventuria</taxon>
    </lineage>
</organism>
<name>A0ACB6S791_9PLEO</name>
<accession>A0ACB6S791</accession>